<keyword evidence="6 8" id="KW-1133">Transmembrane helix</keyword>
<organism evidence="10 11">
    <name type="scientific">Spirochaeta africana (strain ATCC 700263 / DSM 8902 / Z-7692)</name>
    <dbReference type="NCBI Taxonomy" id="889378"/>
    <lineage>
        <taxon>Bacteria</taxon>
        <taxon>Pseudomonadati</taxon>
        <taxon>Spirochaetota</taxon>
        <taxon>Spirochaetia</taxon>
        <taxon>Spirochaetales</taxon>
        <taxon>Spirochaetaceae</taxon>
        <taxon>Spirochaeta</taxon>
    </lineage>
</organism>
<comment type="similarity">
    <text evidence="8">Belongs to the binding-protein-dependent transport system permease family.</text>
</comment>
<evidence type="ECO:0000256" key="3">
    <source>
        <dbReference type="ARBA" id="ARBA00022448"/>
    </source>
</evidence>
<dbReference type="STRING" id="889378.Spiaf_0947"/>
<feature type="transmembrane region" description="Helical" evidence="8">
    <location>
        <begin position="169"/>
        <end position="187"/>
    </location>
</feature>
<proteinExistence type="inferred from homology"/>
<keyword evidence="5 8" id="KW-0812">Transmembrane</keyword>
<name>H9UHP3_SPIAZ</name>
<dbReference type="PATRIC" id="fig|889378.3.peg.949"/>
<feature type="transmembrane region" description="Helical" evidence="8">
    <location>
        <begin position="31"/>
        <end position="56"/>
    </location>
</feature>
<evidence type="ECO:0000256" key="6">
    <source>
        <dbReference type="ARBA" id="ARBA00022989"/>
    </source>
</evidence>
<evidence type="ECO:0000256" key="4">
    <source>
        <dbReference type="ARBA" id="ARBA00022475"/>
    </source>
</evidence>
<feature type="domain" description="ABC transmembrane type-1" evidence="9">
    <location>
        <begin position="96"/>
        <end position="287"/>
    </location>
</feature>
<evidence type="ECO:0000256" key="7">
    <source>
        <dbReference type="ARBA" id="ARBA00023136"/>
    </source>
</evidence>
<feature type="transmembrane region" description="Helical" evidence="8">
    <location>
        <begin position="100"/>
        <end position="124"/>
    </location>
</feature>
<dbReference type="EMBL" id="CP003282">
    <property type="protein sequence ID" value="AFG37036.1"/>
    <property type="molecule type" value="Genomic_DNA"/>
</dbReference>
<keyword evidence="11" id="KW-1185">Reference proteome</keyword>
<dbReference type="KEGG" id="sfc:Spiaf_0947"/>
<dbReference type="Proteomes" id="UP000007383">
    <property type="component" value="Chromosome"/>
</dbReference>
<dbReference type="HOGENOM" id="CLU_016047_1_2_12"/>
<dbReference type="Pfam" id="PF00528">
    <property type="entry name" value="BPD_transp_1"/>
    <property type="match status" value="1"/>
</dbReference>
<dbReference type="GO" id="GO:0055085">
    <property type="term" value="P:transmembrane transport"/>
    <property type="evidence" value="ECO:0007669"/>
    <property type="project" value="InterPro"/>
</dbReference>
<comment type="subcellular location">
    <subcellularLocation>
        <location evidence="1 8">Cell membrane</location>
        <topology evidence="1 8">Multi-pass membrane protein</topology>
    </subcellularLocation>
</comment>
<dbReference type="PROSITE" id="PS50928">
    <property type="entry name" value="ABC_TM1"/>
    <property type="match status" value="1"/>
</dbReference>
<dbReference type="InterPro" id="IPR000515">
    <property type="entry name" value="MetI-like"/>
</dbReference>
<dbReference type="AlphaFoldDB" id="H9UHP3"/>
<accession>H9UHP3</accession>
<dbReference type="SUPFAM" id="SSF161098">
    <property type="entry name" value="MetI-like"/>
    <property type="match status" value="1"/>
</dbReference>
<keyword evidence="10" id="KW-0762">Sugar transport</keyword>
<keyword evidence="7 8" id="KW-0472">Membrane</keyword>
<sequence length="302" mass="33979">MSSLNLAQAPSRTTAAIDLQQKRKRNTKKRIMAALFYIGATTLVLVWLIPVFIAVFTAGKSMNELMSTPHMWSIPQEWTWDNFAAAWTRAGMSRYMFNSFMITVPSVVGTLAIASLGAFALAFYRFKLNHTILIVFVAGMLIPFQMLMIPVFRMSDSLGLINTYRGVSLFHISFQLGFCVYFLRNFLRTLPFSLIEATRMDGARDLTIFFRIIMPLALPSLAALAVLEFTWIWNDLLWSLVLLNQNRVMTVTQGLANMQGQFITNYNIIAAGSILAAIPPLIVFLLFQRFFISGLTVGAEKG</sequence>
<evidence type="ECO:0000256" key="2">
    <source>
        <dbReference type="ARBA" id="ARBA00020515"/>
    </source>
</evidence>
<dbReference type="PANTHER" id="PTHR43744:SF8">
    <property type="entry name" value="SN-GLYCEROL-3-PHOSPHATE TRANSPORT SYSTEM PERMEASE PROTEIN UGPE"/>
    <property type="match status" value="1"/>
</dbReference>
<evidence type="ECO:0000256" key="1">
    <source>
        <dbReference type="ARBA" id="ARBA00004651"/>
    </source>
</evidence>
<keyword evidence="3 8" id="KW-0813">Transport</keyword>
<protein>
    <recommendedName>
        <fullName evidence="2">sn-glycerol-3-phosphate transport system permease protein UgpE</fullName>
    </recommendedName>
</protein>
<dbReference type="RefSeq" id="WP_014455031.1">
    <property type="nucleotide sequence ID" value="NC_017098.1"/>
</dbReference>
<evidence type="ECO:0000256" key="8">
    <source>
        <dbReference type="RuleBase" id="RU363032"/>
    </source>
</evidence>
<dbReference type="CDD" id="cd06261">
    <property type="entry name" value="TM_PBP2"/>
    <property type="match status" value="1"/>
</dbReference>
<gene>
    <name evidence="10" type="ordered locus">Spiaf_0947</name>
</gene>
<feature type="transmembrane region" description="Helical" evidence="8">
    <location>
        <begin position="268"/>
        <end position="287"/>
    </location>
</feature>
<evidence type="ECO:0000256" key="5">
    <source>
        <dbReference type="ARBA" id="ARBA00022692"/>
    </source>
</evidence>
<feature type="transmembrane region" description="Helical" evidence="8">
    <location>
        <begin position="208"/>
        <end position="233"/>
    </location>
</feature>
<reference evidence="11" key="1">
    <citation type="journal article" date="2013" name="Stand. Genomic Sci.">
        <title>Complete genome sequence of the halophilic bacterium Spirochaeta africana type strain (Z-7692(T)) from the alkaline Lake Magadi in the East African Rift.</title>
        <authorList>
            <person name="Liolos K."/>
            <person name="Abt B."/>
            <person name="Scheuner C."/>
            <person name="Teshima H."/>
            <person name="Held B."/>
            <person name="Lapidus A."/>
            <person name="Nolan M."/>
            <person name="Lucas S."/>
            <person name="Deshpande S."/>
            <person name="Cheng J.F."/>
            <person name="Tapia R."/>
            <person name="Goodwin L.A."/>
            <person name="Pitluck S."/>
            <person name="Pagani I."/>
            <person name="Ivanova N."/>
            <person name="Mavromatis K."/>
            <person name="Mikhailova N."/>
            <person name="Huntemann M."/>
            <person name="Pati A."/>
            <person name="Chen A."/>
            <person name="Palaniappan K."/>
            <person name="Land M."/>
            <person name="Rohde M."/>
            <person name="Tindall B.J."/>
            <person name="Detter J.C."/>
            <person name="Goker M."/>
            <person name="Bristow J."/>
            <person name="Eisen J.A."/>
            <person name="Markowitz V."/>
            <person name="Hugenholtz P."/>
            <person name="Woyke T."/>
            <person name="Klenk H.P."/>
            <person name="Kyrpides N.C."/>
        </authorList>
    </citation>
    <scope>NUCLEOTIDE SEQUENCE</scope>
    <source>
        <strain evidence="11">ATCC 700263 / DSM 8902 / Z-7692</strain>
    </source>
</reference>
<evidence type="ECO:0000259" key="9">
    <source>
        <dbReference type="PROSITE" id="PS50928"/>
    </source>
</evidence>
<evidence type="ECO:0000313" key="10">
    <source>
        <dbReference type="EMBL" id="AFG37036.1"/>
    </source>
</evidence>
<keyword evidence="4" id="KW-1003">Cell membrane</keyword>
<dbReference type="GO" id="GO:0005886">
    <property type="term" value="C:plasma membrane"/>
    <property type="evidence" value="ECO:0007669"/>
    <property type="project" value="UniProtKB-SubCell"/>
</dbReference>
<evidence type="ECO:0000313" key="11">
    <source>
        <dbReference type="Proteomes" id="UP000007383"/>
    </source>
</evidence>
<dbReference type="PANTHER" id="PTHR43744">
    <property type="entry name" value="ABC TRANSPORTER PERMEASE PROTEIN MG189-RELATED-RELATED"/>
    <property type="match status" value="1"/>
</dbReference>
<dbReference type="eggNOG" id="COG0395">
    <property type="taxonomic scope" value="Bacteria"/>
</dbReference>
<dbReference type="Gene3D" id="1.10.3720.10">
    <property type="entry name" value="MetI-like"/>
    <property type="match status" value="1"/>
</dbReference>
<dbReference type="InterPro" id="IPR035906">
    <property type="entry name" value="MetI-like_sf"/>
</dbReference>
<feature type="transmembrane region" description="Helical" evidence="8">
    <location>
        <begin position="131"/>
        <end position="149"/>
    </location>
</feature>